<evidence type="ECO:0000256" key="1">
    <source>
        <dbReference type="SAM" id="Phobius"/>
    </source>
</evidence>
<protein>
    <submittedName>
        <fullName evidence="2">Uncharacterized protein</fullName>
    </submittedName>
</protein>
<dbReference type="EMBL" id="SDMP01000002">
    <property type="protein sequence ID" value="RYR71845.1"/>
    <property type="molecule type" value="Genomic_DNA"/>
</dbReference>
<keyword evidence="1" id="KW-0812">Transmembrane</keyword>
<evidence type="ECO:0000313" key="2">
    <source>
        <dbReference type="EMBL" id="RYR71845.1"/>
    </source>
</evidence>
<keyword evidence="1" id="KW-0472">Membrane</keyword>
<accession>A0A445E999</accession>
<reference evidence="2 3" key="1">
    <citation type="submission" date="2019-01" db="EMBL/GenBank/DDBJ databases">
        <title>Sequencing of cultivated peanut Arachis hypogaea provides insights into genome evolution and oil improvement.</title>
        <authorList>
            <person name="Chen X."/>
        </authorList>
    </citation>
    <scope>NUCLEOTIDE SEQUENCE [LARGE SCALE GENOMIC DNA]</scope>
    <source>
        <strain evidence="3">cv. Fuhuasheng</strain>
        <tissue evidence="2">Leaves</tissue>
    </source>
</reference>
<gene>
    <name evidence="2" type="ORF">Ahy_A02g006057</name>
</gene>
<sequence>MDEWCLSVCPQFTKDVHKFPVALSLTIVVLQETMVHAGLLGSATEGEMFWGLPGAGWWLGLSDKWIRPLFLIGSFNFIGFDLCFGLGYEQELS</sequence>
<feature type="transmembrane region" description="Helical" evidence="1">
    <location>
        <begin position="69"/>
        <end position="88"/>
    </location>
</feature>
<dbReference type="Proteomes" id="UP000289738">
    <property type="component" value="Chromosome A02"/>
</dbReference>
<dbReference type="AlphaFoldDB" id="A0A445E999"/>
<organism evidence="2 3">
    <name type="scientific">Arachis hypogaea</name>
    <name type="common">Peanut</name>
    <dbReference type="NCBI Taxonomy" id="3818"/>
    <lineage>
        <taxon>Eukaryota</taxon>
        <taxon>Viridiplantae</taxon>
        <taxon>Streptophyta</taxon>
        <taxon>Embryophyta</taxon>
        <taxon>Tracheophyta</taxon>
        <taxon>Spermatophyta</taxon>
        <taxon>Magnoliopsida</taxon>
        <taxon>eudicotyledons</taxon>
        <taxon>Gunneridae</taxon>
        <taxon>Pentapetalae</taxon>
        <taxon>rosids</taxon>
        <taxon>fabids</taxon>
        <taxon>Fabales</taxon>
        <taxon>Fabaceae</taxon>
        <taxon>Papilionoideae</taxon>
        <taxon>50 kb inversion clade</taxon>
        <taxon>dalbergioids sensu lato</taxon>
        <taxon>Dalbergieae</taxon>
        <taxon>Pterocarpus clade</taxon>
        <taxon>Arachis</taxon>
    </lineage>
</organism>
<evidence type="ECO:0000313" key="3">
    <source>
        <dbReference type="Proteomes" id="UP000289738"/>
    </source>
</evidence>
<keyword evidence="3" id="KW-1185">Reference proteome</keyword>
<comment type="caution">
    <text evidence="2">The sequence shown here is derived from an EMBL/GenBank/DDBJ whole genome shotgun (WGS) entry which is preliminary data.</text>
</comment>
<proteinExistence type="predicted"/>
<name>A0A445E999_ARAHY</name>
<keyword evidence="1" id="KW-1133">Transmembrane helix</keyword>